<feature type="signal peptide" evidence="1">
    <location>
        <begin position="1"/>
        <end position="17"/>
    </location>
</feature>
<dbReference type="eggNOG" id="ENOG502S8NB">
    <property type="taxonomic scope" value="Eukaryota"/>
</dbReference>
<protein>
    <recommendedName>
        <fullName evidence="4">Secreted protein NIS1</fullName>
    </recommendedName>
</protein>
<keyword evidence="1" id="KW-0732">Signal</keyword>
<dbReference type="InParanoid" id="E9E2K3"/>
<accession>E9E2K3</accession>
<dbReference type="Pfam" id="PF19271">
    <property type="entry name" value="Nis1"/>
    <property type="match status" value="1"/>
</dbReference>
<proteinExistence type="predicted"/>
<dbReference type="OMA" id="SFYLGPE"/>
<organism evidence="3">
    <name type="scientific">Metarhizium acridum (strain CQMa 102)</name>
    <dbReference type="NCBI Taxonomy" id="655827"/>
    <lineage>
        <taxon>Eukaryota</taxon>
        <taxon>Fungi</taxon>
        <taxon>Dikarya</taxon>
        <taxon>Ascomycota</taxon>
        <taxon>Pezizomycotina</taxon>
        <taxon>Sordariomycetes</taxon>
        <taxon>Hypocreomycetidae</taxon>
        <taxon>Hypocreales</taxon>
        <taxon>Clavicipitaceae</taxon>
        <taxon>Metarhizium</taxon>
    </lineage>
</organism>
<evidence type="ECO:0000313" key="2">
    <source>
        <dbReference type="EMBL" id="EFY89892.1"/>
    </source>
</evidence>
<feature type="chain" id="PRO_5003235393" description="Secreted protein NIS1" evidence="1">
    <location>
        <begin position="18"/>
        <end position="161"/>
    </location>
</feature>
<evidence type="ECO:0000256" key="1">
    <source>
        <dbReference type="SAM" id="SignalP"/>
    </source>
</evidence>
<dbReference type="OrthoDB" id="3913322at2759"/>
<dbReference type="InterPro" id="IPR045469">
    <property type="entry name" value="Nis1"/>
</dbReference>
<sequence>MRASIAVAASLLALAHARITGISVPETIKPGDTINATIISENYIQAVYDVAIAFGYAPGHGTPESLGLVAGSMYLGPGTVYEPSSLLADERLQKKRAGESNQLHSFTKQFAIPQNAPRGKGLITASLMSLYGALHMPTLSNYNVSVTFGDETSTKYVSSQS</sequence>
<dbReference type="HOGENOM" id="CLU_138726_0_0_1"/>
<gene>
    <name evidence="2" type="ORF">MAC_04101</name>
</gene>
<keyword evidence="3" id="KW-1185">Reference proteome</keyword>
<reference evidence="2 3" key="1">
    <citation type="journal article" date="2011" name="PLoS Genet.">
        <title>Genome sequencing and comparative transcriptomics of the model entomopathogenic fungi Metarhizium anisopliae and M. acridum.</title>
        <authorList>
            <person name="Gao Q."/>
            <person name="Jin K."/>
            <person name="Ying S.H."/>
            <person name="Zhang Y."/>
            <person name="Xiao G."/>
            <person name="Shang Y."/>
            <person name="Duan Z."/>
            <person name="Hu X."/>
            <person name="Xie X.Q."/>
            <person name="Zhou G."/>
            <person name="Peng G."/>
            <person name="Luo Z."/>
            <person name="Huang W."/>
            <person name="Wang B."/>
            <person name="Fang W."/>
            <person name="Wang S."/>
            <person name="Zhong Y."/>
            <person name="Ma L.J."/>
            <person name="St Leger R.J."/>
            <person name="Zhao G.P."/>
            <person name="Pei Y."/>
            <person name="Feng M.G."/>
            <person name="Xia Y."/>
            <person name="Wang C."/>
        </authorList>
    </citation>
    <scope>NUCLEOTIDE SEQUENCE [LARGE SCALE GENOMIC DNA]</scope>
    <source>
        <strain evidence="2 3">CQMa 102</strain>
    </source>
</reference>
<dbReference type="EMBL" id="GL698495">
    <property type="protein sequence ID" value="EFY89892.1"/>
    <property type="molecule type" value="Genomic_DNA"/>
</dbReference>
<dbReference type="Proteomes" id="UP000002499">
    <property type="component" value="Unassembled WGS sequence"/>
</dbReference>
<dbReference type="AlphaFoldDB" id="E9E2K3"/>
<name>E9E2K3_METAQ</name>
<evidence type="ECO:0000313" key="3">
    <source>
        <dbReference type="Proteomes" id="UP000002499"/>
    </source>
</evidence>
<evidence type="ECO:0008006" key="4">
    <source>
        <dbReference type="Google" id="ProtNLM"/>
    </source>
</evidence>